<proteinExistence type="predicted"/>
<sequence>MTIKTNFLEESIVSSLHISEDELNAEKFPELSLVKVILAVFEKEKQLSCSLAHTHKVKLLYPMERYIDQGLKVKIDWKAYSSQHFNVTATINKRDKALFKFNGTLAVNHN</sequence>
<evidence type="ECO:0000313" key="2">
    <source>
        <dbReference type="Proteomes" id="UP000585050"/>
    </source>
</evidence>
<reference evidence="1 2" key="1">
    <citation type="submission" date="2020-04" db="EMBL/GenBank/DDBJ databases">
        <title>Flammeovirga sp. SR4, a novel species isolated from seawater.</title>
        <authorList>
            <person name="Wang X."/>
        </authorList>
    </citation>
    <scope>NUCLEOTIDE SEQUENCE [LARGE SCALE GENOMIC DNA]</scope>
    <source>
        <strain evidence="1 2">SR4</strain>
    </source>
</reference>
<dbReference type="EMBL" id="JABAIL010000005">
    <property type="protein sequence ID" value="NLR92797.1"/>
    <property type="molecule type" value="Genomic_DNA"/>
</dbReference>
<comment type="caution">
    <text evidence="1">The sequence shown here is derived from an EMBL/GenBank/DDBJ whole genome shotgun (WGS) entry which is preliminary data.</text>
</comment>
<dbReference type="Proteomes" id="UP000585050">
    <property type="component" value="Unassembled WGS sequence"/>
</dbReference>
<dbReference type="AlphaFoldDB" id="A0A7X8SMD5"/>
<evidence type="ECO:0000313" key="1">
    <source>
        <dbReference type="EMBL" id="NLR92797.1"/>
    </source>
</evidence>
<accession>A0A7X8SMD5</accession>
<protein>
    <submittedName>
        <fullName evidence="1">Uncharacterized protein</fullName>
    </submittedName>
</protein>
<dbReference type="RefSeq" id="WP_168883515.1">
    <property type="nucleotide sequence ID" value="NZ_JABAIL010000005.1"/>
</dbReference>
<gene>
    <name evidence="1" type="ORF">HGP29_16380</name>
</gene>
<organism evidence="1 2">
    <name type="scientific">Flammeovirga agarivorans</name>
    <dbReference type="NCBI Taxonomy" id="2726742"/>
    <lineage>
        <taxon>Bacteria</taxon>
        <taxon>Pseudomonadati</taxon>
        <taxon>Bacteroidota</taxon>
        <taxon>Cytophagia</taxon>
        <taxon>Cytophagales</taxon>
        <taxon>Flammeovirgaceae</taxon>
        <taxon>Flammeovirga</taxon>
    </lineage>
</organism>
<keyword evidence="2" id="KW-1185">Reference proteome</keyword>
<name>A0A7X8SMD5_9BACT</name>